<keyword evidence="6" id="KW-0175">Coiled coil</keyword>
<evidence type="ECO:0000256" key="6">
    <source>
        <dbReference type="SAM" id="Coils"/>
    </source>
</evidence>
<dbReference type="Pfam" id="PF25994">
    <property type="entry name" value="HH_AprE"/>
    <property type="match status" value="1"/>
</dbReference>
<gene>
    <name evidence="12" type="ORF">KME25_11560</name>
</gene>
<dbReference type="InterPro" id="IPR058625">
    <property type="entry name" value="MdtA-like_BSH"/>
</dbReference>
<dbReference type="PANTHER" id="PTHR30386:SF26">
    <property type="entry name" value="TRANSPORT PROTEIN COMB"/>
    <property type="match status" value="1"/>
</dbReference>
<evidence type="ECO:0000259" key="10">
    <source>
        <dbReference type="Pfam" id="PF25994"/>
    </source>
</evidence>
<evidence type="ECO:0000313" key="12">
    <source>
        <dbReference type="EMBL" id="MBW4545067.1"/>
    </source>
</evidence>
<dbReference type="Gene3D" id="2.40.50.100">
    <property type="match status" value="1"/>
</dbReference>
<dbReference type="InterPro" id="IPR050739">
    <property type="entry name" value="MFP"/>
</dbReference>
<dbReference type="GO" id="GO:0016020">
    <property type="term" value="C:membrane"/>
    <property type="evidence" value="ECO:0007669"/>
    <property type="project" value="UniProtKB-SubCell"/>
</dbReference>
<keyword evidence="5 8" id="KW-0472">Membrane</keyword>
<dbReference type="Gene3D" id="2.40.30.170">
    <property type="match status" value="1"/>
</dbReference>
<dbReference type="Pfam" id="PF25917">
    <property type="entry name" value="BSH_RND"/>
    <property type="match status" value="1"/>
</dbReference>
<evidence type="ECO:0000256" key="1">
    <source>
        <dbReference type="ARBA" id="ARBA00004167"/>
    </source>
</evidence>
<evidence type="ECO:0000259" key="9">
    <source>
        <dbReference type="Pfam" id="PF25917"/>
    </source>
</evidence>
<protein>
    <submittedName>
        <fullName evidence="12">HlyD family efflux transporter periplasmic adaptor subunit</fullName>
    </submittedName>
</protein>
<comment type="subcellular location">
    <subcellularLocation>
        <location evidence="1">Membrane</location>
        <topology evidence="1">Single-pass membrane protein</topology>
    </subcellularLocation>
</comment>
<reference evidence="12" key="1">
    <citation type="submission" date="2021-05" db="EMBL/GenBank/DDBJ databases">
        <authorList>
            <person name="Pietrasiak N."/>
            <person name="Ward R."/>
            <person name="Stajich J.E."/>
            <person name="Kurbessoian T."/>
        </authorList>
    </citation>
    <scope>NUCLEOTIDE SEQUENCE</scope>
    <source>
        <strain evidence="12">CPER-KK1</strain>
    </source>
</reference>
<feature type="compositionally biased region" description="Polar residues" evidence="7">
    <location>
        <begin position="18"/>
        <end position="43"/>
    </location>
</feature>
<comment type="caution">
    <text evidence="12">The sequence shown here is derived from an EMBL/GenBank/DDBJ whole genome shotgun (WGS) entry which is preliminary data.</text>
</comment>
<dbReference type="EMBL" id="JAHHIF010000012">
    <property type="protein sequence ID" value="MBW4545067.1"/>
    <property type="molecule type" value="Genomic_DNA"/>
</dbReference>
<evidence type="ECO:0000256" key="3">
    <source>
        <dbReference type="ARBA" id="ARBA00022692"/>
    </source>
</evidence>
<sequence length="525" mass="58364">MNQQNGLKLNQKLALGTPSVSNPSVQVSTAEQNVRPQSHTNGNGKFDQSVILRQSKNWSRAILWTIVGVTTFGIIWASIAKIEQAVPAQGKLEPQGTVKEIQAPVGGVVTEIHVEEGQHVEKGDLLLSLDPTATQAQVTSLSKIRASLIKENQFYRSQLNDSAAPTITEQELSELQIPPELASLTKSRKAIIAENELYRIELNGDTRGANLTPGQRERLRFSSAELNSRVAASRLEIGQLERQLNQNQVQLANSRSRYEVERGILNEITPLAEQGAVPRIQFLKQEQEVKTRQAEVDQLLQEQARLDLDISQAKQQLENTVALSQKDLTTQIATNEKQLAEIDSQINKFIVGNQQKITEIDSQLSQAKVNLGYQELRSPVSGKVFDMKPSAPGFVTNTTEPILKIVPEDALVAKVYLTNKDIGFVREGMPTDIRIDSFPFSEFGDVKGELVWIGSDALPPDQIRPYYTFPAKVRLNQQSLLINNRKIALQSGMSVSTNIRVRDRTVLSIFTDLFADKTDSLKNVR</sequence>
<dbReference type="Pfam" id="PF26002">
    <property type="entry name" value="Beta-barrel_AprE"/>
    <property type="match status" value="1"/>
</dbReference>
<evidence type="ECO:0000256" key="7">
    <source>
        <dbReference type="SAM" id="MobiDB-lite"/>
    </source>
</evidence>
<feature type="region of interest" description="Disordered" evidence="7">
    <location>
        <begin position="1"/>
        <end position="46"/>
    </location>
</feature>
<organism evidence="12 13">
    <name type="scientific">Symplocastrum torsivum CPER-KK1</name>
    <dbReference type="NCBI Taxonomy" id="450513"/>
    <lineage>
        <taxon>Bacteria</taxon>
        <taxon>Bacillati</taxon>
        <taxon>Cyanobacteriota</taxon>
        <taxon>Cyanophyceae</taxon>
        <taxon>Oscillatoriophycideae</taxon>
        <taxon>Oscillatoriales</taxon>
        <taxon>Microcoleaceae</taxon>
        <taxon>Symplocastrum</taxon>
    </lineage>
</organism>
<keyword evidence="4 8" id="KW-1133">Transmembrane helix</keyword>
<evidence type="ECO:0000256" key="2">
    <source>
        <dbReference type="ARBA" id="ARBA00009477"/>
    </source>
</evidence>
<evidence type="ECO:0000256" key="4">
    <source>
        <dbReference type="ARBA" id="ARBA00022989"/>
    </source>
</evidence>
<evidence type="ECO:0000256" key="5">
    <source>
        <dbReference type="ARBA" id="ARBA00023136"/>
    </source>
</evidence>
<reference evidence="12" key="2">
    <citation type="journal article" date="2022" name="Microbiol. Resour. Announc.">
        <title>Metagenome Sequencing to Explore Phylogenomics of Terrestrial Cyanobacteria.</title>
        <authorList>
            <person name="Ward R.D."/>
            <person name="Stajich J.E."/>
            <person name="Johansen J.R."/>
            <person name="Huntemann M."/>
            <person name="Clum A."/>
            <person name="Foster B."/>
            <person name="Foster B."/>
            <person name="Roux S."/>
            <person name="Palaniappan K."/>
            <person name="Varghese N."/>
            <person name="Mukherjee S."/>
            <person name="Reddy T.B.K."/>
            <person name="Daum C."/>
            <person name="Copeland A."/>
            <person name="Chen I.A."/>
            <person name="Ivanova N.N."/>
            <person name="Kyrpides N.C."/>
            <person name="Shapiro N."/>
            <person name="Eloe-Fadrosh E.A."/>
            <person name="Pietrasiak N."/>
        </authorList>
    </citation>
    <scope>NUCLEOTIDE SEQUENCE</scope>
    <source>
        <strain evidence="12">CPER-KK1</strain>
    </source>
</reference>
<accession>A0A951U9R9</accession>
<feature type="domain" description="Multidrug resistance protein MdtA-like barrel-sandwich hybrid" evidence="9">
    <location>
        <begin position="100"/>
        <end position="140"/>
    </location>
</feature>
<evidence type="ECO:0000259" key="11">
    <source>
        <dbReference type="Pfam" id="PF26002"/>
    </source>
</evidence>
<feature type="coiled-coil region" evidence="6">
    <location>
        <begin position="282"/>
        <end position="316"/>
    </location>
</feature>
<comment type="similarity">
    <text evidence="2">Belongs to the membrane fusion protein (MFP) (TC 8.A.1) family.</text>
</comment>
<feature type="domain" description="AprE-like beta-barrel" evidence="11">
    <location>
        <begin position="411"/>
        <end position="501"/>
    </location>
</feature>
<dbReference type="SUPFAM" id="SSF111369">
    <property type="entry name" value="HlyD-like secretion proteins"/>
    <property type="match status" value="2"/>
</dbReference>
<evidence type="ECO:0000313" key="13">
    <source>
        <dbReference type="Proteomes" id="UP000753908"/>
    </source>
</evidence>
<dbReference type="PANTHER" id="PTHR30386">
    <property type="entry name" value="MEMBRANE FUSION SUBUNIT OF EMRAB-TOLC MULTIDRUG EFFLUX PUMP"/>
    <property type="match status" value="1"/>
</dbReference>
<proteinExistence type="inferred from homology"/>
<dbReference type="InterPro" id="IPR058781">
    <property type="entry name" value="HH_AprE-like"/>
</dbReference>
<dbReference type="AlphaFoldDB" id="A0A951U9R9"/>
<evidence type="ECO:0000256" key="8">
    <source>
        <dbReference type="SAM" id="Phobius"/>
    </source>
</evidence>
<feature type="transmembrane region" description="Helical" evidence="8">
    <location>
        <begin position="61"/>
        <end position="79"/>
    </location>
</feature>
<feature type="domain" description="AprE-like long alpha-helical hairpin" evidence="10">
    <location>
        <begin position="203"/>
        <end position="347"/>
    </location>
</feature>
<keyword evidence="3 8" id="KW-0812">Transmembrane</keyword>
<feature type="coiled-coil region" evidence="6">
    <location>
        <begin position="223"/>
        <end position="257"/>
    </location>
</feature>
<dbReference type="Proteomes" id="UP000753908">
    <property type="component" value="Unassembled WGS sequence"/>
</dbReference>
<dbReference type="InterPro" id="IPR058982">
    <property type="entry name" value="Beta-barrel_AprE"/>
</dbReference>
<name>A0A951U9R9_9CYAN</name>
<dbReference type="PRINTS" id="PR01490">
    <property type="entry name" value="RTXTOXIND"/>
</dbReference>